<dbReference type="SUPFAM" id="SSF49265">
    <property type="entry name" value="Fibronectin type III"/>
    <property type="match status" value="1"/>
</dbReference>
<feature type="region of interest" description="Disordered" evidence="1">
    <location>
        <begin position="132"/>
        <end position="202"/>
    </location>
</feature>
<feature type="domain" description="Fibronectin type-III" evidence="2">
    <location>
        <begin position="59"/>
        <end position="148"/>
    </location>
</feature>
<feature type="compositionally biased region" description="Low complexity" evidence="1">
    <location>
        <begin position="190"/>
        <end position="202"/>
    </location>
</feature>
<gene>
    <name evidence="4" type="ORF">FPZ45_08305</name>
</gene>
<name>A0A559JMQ0_9BACL</name>
<evidence type="ECO:0000259" key="3">
    <source>
        <dbReference type="PROSITE" id="PS51272"/>
    </source>
</evidence>
<dbReference type="InterPro" id="IPR013783">
    <property type="entry name" value="Ig-like_fold"/>
</dbReference>
<evidence type="ECO:0000256" key="1">
    <source>
        <dbReference type="SAM" id="MobiDB-lite"/>
    </source>
</evidence>
<dbReference type="PANTHER" id="PTHR43308">
    <property type="entry name" value="OUTER MEMBRANE PROTEIN ALPHA-RELATED"/>
    <property type="match status" value="1"/>
</dbReference>
<feature type="domain" description="SLH" evidence="3">
    <location>
        <begin position="260"/>
        <end position="323"/>
    </location>
</feature>
<feature type="domain" description="SLH" evidence="3">
    <location>
        <begin position="325"/>
        <end position="380"/>
    </location>
</feature>
<feature type="compositionally biased region" description="Gly residues" evidence="1">
    <location>
        <begin position="154"/>
        <end position="189"/>
    </location>
</feature>
<organism evidence="4 5">
    <name type="scientific">Cohnella terricola</name>
    <dbReference type="NCBI Taxonomy" id="1289167"/>
    <lineage>
        <taxon>Bacteria</taxon>
        <taxon>Bacillati</taxon>
        <taxon>Bacillota</taxon>
        <taxon>Bacilli</taxon>
        <taxon>Bacillales</taxon>
        <taxon>Paenibacillaceae</taxon>
        <taxon>Cohnella</taxon>
    </lineage>
</organism>
<dbReference type="InterPro" id="IPR001119">
    <property type="entry name" value="SLH_dom"/>
</dbReference>
<sequence length="380" mass="37935">MSSTSGNYDPQSAVSVTGSVYSYQATGLMNGTTYYFIVKAINAGGGIASNEVSATPRTVPAAPTDVAATAGNGRATVSFKAPDSGGSPIIEYRVTALPGNIEVTGTSTSITVTGLTNGTKYTFTVEARNAAGYGPQSTVSNEVTPKAPTNTDNTGGGGPTGGGNGSTGSGGTTGGGNATEGPGNGGSSNGGSTENNNGAGATQFSDIAGHWAAANIREAVKQGIVQGYADGTFKPNATVTRAEFTVMLINALKPVGTGAELRFADNAKIGGWAREAISQAVQGNIIKGFSDGTFRPNAELTRAEMASIVANALKLIGNADAANGFTDAAKLPNWAKGAIGALAEAGIMQGKSGNKFDAAATATRAEAITILLKMLAQSDK</sequence>
<dbReference type="CDD" id="cd00063">
    <property type="entry name" value="FN3"/>
    <property type="match status" value="2"/>
</dbReference>
<dbReference type="Gene3D" id="2.60.40.10">
    <property type="entry name" value="Immunoglobulins"/>
    <property type="match status" value="2"/>
</dbReference>
<dbReference type="Pfam" id="PF00041">
    <property type="entry name" value="fn3"/>
    <property type="match status" value="1"/>
</dbReference>
<dbReference type="InterPro" id="IPR003961">
    <property type="entry name" value="FN3_dom"/>
</dbReference>
<evidence type="ECO:0000259" key="2">
    <source>
        <dbReference type="PROSITE" id="PS50853"/>
    </source>
</evidence>
<keyword evidence="5" id="KW-1185">Reference proteome</keyword>
<feature type="domain" description="SLH" evidence="3">
    <location>
        <begin position="199"/>
        <end position="259"/>
    </location>
</feature>
<dbReference type="PRINTS" id="PR00014">
    <property type="entry name" value="FNTYPEIII"/>
</dbReference>
<dbReference type="InterPro" id="IPR051465">
    <property type="entry name" value="Cell_Envelope_Struct_Comp"/>
</dbReference>
<dbReference type="OrthoDB" id="504962at2"/>
<reference evidence="4 5" key="1">
    <citation type="submission" date="2019-07" db="EMBL/GenBank/DDBJ databases">
        <authorList>
            <person name="Kim J."/>
        </authorList>
    </citation>
    <scope>NUCLEOTIDE SEQUENCE [LARGE SCALE GENOMIC DNA]</scope>
    <source>
        <strain evidence="4 5">G13</strain>
    </source>
</reference>
<dbReference type="AlphaFoldDB" id="A0A559JMQ0"/>
<proteinExistence type="predicted"/>
<dbReference type="PANTHER" id="PTHR43308:SF5">
    <property type="entry name" value="S-LAYER PROTEIN _ PEPTIDOGLYCAN ENDO-BETA-N-ACETYLGLUCOSAMINIDASE"/>
    <property type="match status" value="1"/>
</dbReference>
<evidence type="ECO:0000313" key="5">
    <source>
        <dbReference type="Proteomes" id="UP000316330"/>
    </source>
</evidence>
<dbReference type="PROSITE" id="PS50853">
    <property type="entry name" value="FN3"/>
    <property type="match status" value="1"/>
</dbReference>
<evidence type="ECO:0008006" key="6">
    <source>
        <dbReference type="Google" id="ProtNLM"/>
    </source>
</evidence>
<dbReference type="SMART" id="SM00060">
    <property type="entry name" value="FN3"/>
    <property type="match status" value="1"/>
</dbReference>
<dbReference type="Pfam" id="PF00395">
    <property type="entry name" value="SLH"/>
    <property type="match status" value="3"/>
</dbReference>
<dbReference type="PROSITE" id="PS51272">
    <property type="entry name" value="SLH"/>
    <property type="match status" value="3"/>
</dbReference>
<dbReference type="EMBL" id="VNJJ01000004">
    <property type="protein sequence ID" value="TVY01147.1"/>
    <property type="molecule type" value="Genomic_DNA"/>
</dbReference>
<protein>
    <recommendedName>
        <fullName evidence="6">S-layer homology domain-containing protein</fullName>
    </recommendedName>
</protein>
<evidence type="ECO:0000313" key="4">
    <source>
        <dbReference type="EMBL" id="TVY01147.1"/>
    </source>
</evidence>
<accession>A0A559JMQ0</accession>
<dbReference type="Proteomes" id="UP000316330">
    <property type="component" value="Unassembled WGS sequence"/>
</dbReference>
<dbReference type="InterPro" id="IPR036116">
    <property type="entry name" value="FN3_sf"/>
</dbReference>
<comment type="caution">
    <text evidence="4">The sequence shown here is derived from an EMBL/GenBank/DDBJ whole genome shotgun (WGS) entry which is preliminary data.</text>
</comment>